<evidence type="ECO:0000259" key="4">
    <source>
        <dbReference type="PROSITE" id="PS51473"/>
    </source>
</evidence>
<feature type="domain" description="Gnk2-homologous" evidence="4">
    <location>
        <begin position="59"/>
        <end position="166"/>
    </location>
</feature>
<dbReference type="PANTHER" id="PTHR32099:SF51">
    <property type="entry name" value="CYSTEINE-RICH RECEPTOR-LIKE PROTEIN KINASE 25 ISOFORM X1"/>
    <property type="match status" value="1"/>
</dbReference>
<feature type="region of interest" description="Disordered" evidence="3">
    <location>
        <begin position="22"/>
        <end position="53"/>
    </location>
</feature>
<dbReference type="EMBL" id="AP019303">
    <property type="protein sequence ID" value="BBH07030.1"/>
    <property type="molecule type" value="Genomic_DNA"/>
</dbReference>
<dbReference type="Pfam" id="PF01657">
    <property type="entry name" value="Stress-antifung"/>
    <property type="match status" value="2"/>
</dbReference>
<keyword evidence="1" id="KW-0732">Signal</keyword>
<dbReference type="PANTHER" id="PTHR32099">
    <property type="entry name" value="CYSTEINE-RICH REPEAT SECRETORY PROTEIN"/>
    <property type="match status" value="1"/>
</dbReference>
<accession>A0A4Y1RRU5</accession>
<keyword evidence="2" id="KW-0677">Repeat</keyword>
<dbReference type="AlphaFoldDB" id="A0A4Y1RRU5"/>
<evidence type="ECO:0000256" key="1">
    <source>
        <dbReference type="ARBA" id="ARBA00022729"/>
    </source>
</evidence>
<sequence length="339" mass="37169">MMEYAHLQLITAGNAMILAPTQQVTSTKRTSTASSLPSPPTPKSIPGLTIHPGDKTPTRSMQLHYAEEISYRTLVRLVSTSLLLFSCKIVQLIRKQSIWAGFNNSSRGQDPNKINAIALCRGDLLQDSCQACLNKSTVILLQNCSTHKEAIIWAERCMVRYSYNLIFGIEQTDPLKHVPSPNYPKNPQQFEPVLTHLLGNLSDRAASTNSLKKFAAGHATVPGGEPIYALAQCTPDIDKQNCSSCLKQSVTEIQTCCGGRNGGRVLKPSCNLRYENYSFFASTVDSLVDIPAPVPAAPAPKEGTYGYPAYLKFIDVLQLGGMVLDVNKGIHVIFRKKEE</sequence>
<name>A0A4Y1RRU5_PRUDU</name>
<reference evidence="5" key="1">
    <citation type="journal article" date="2019" name="Science">
        <title>Mutation of a bHLH transcription factor allowed almond domestication.</title>
        <authorList>
            <person name="Sanchez-Perez R."/>
            <person name="Pavan S."/>
            <person name="Mazzeo R."/>
            <person name="Moldovan C."/>
            <person name="Aiese Cigliano R."/>
            <person name="Del Cueto J."/>
            <person name="Ricciardi F."/>
            <person name="Lotti C."/>
            <person name="Ricciardi L."/>
            <person name="Dicenta F."/>
            <person name="Lopez-Marques R.L."/>
            <person name="Lindberg Moller B."/>
        </authorList>
    </citation>
    <scope>NUCLEOTIDE SEQUENCE</scope>
</reference>
<evidence type="ECO:0000256" key="3">
    <source>
        <dbReference type="SAM" id="MobiDB-lite"/>
    </source>
</evidence>
<dbReference type="CDD" id="cd23509">
    <property type="entry name" value="Gnk2-like"/>
    <property type="match status" value="2"/>
</dbReference>
<proteinExistence type="predicted"/>
<dbReference type="Gene3D" id="3.30.430.20">
    <property type="entry name" value="Gnk2 domain, C-X8-C-X2-C motif"/>
    <property type="match status" value="2"/>
</dbReference>
<gene>
    <name evidence="5" type="ORF">Prudu_018834</name>
</gene>
<dbReference type="InterPro" id="IPR038408">
    <property type="entry name" value="GNK2_sf"/>
</dbReference>
<dbReference type="FunFam" id="3.30.430.20:FF:000002">
    <property type="entry name" value="Cysteine-rich receptor-like protein kinase 10"/>
    <property type="match status" value="1"/>
</dbReference>
<dbReference type="InterPro" id="IPR002902">
    <property type="entry name" value="GNK2"/>
</dbReference>
<evidence type="ECO:0000313" key="5">
    <source>
        <dbReference type="EMBL" id="BBH07030.1"/>
    </source>
</evidence>
<dbReference type="PROSITE" id="PS51473">
    <property type="entry name" value="GNK2"/>
    <property type="match status" value="2"/>
</dbReference>
<organism evidence="5">
    <name type="scientific">Prunus dulcis</name>
    <name type="common">Almond</name>
    <name type="synonym">Amygdalus dulcis</name>
    <dbReference type="NCBI Taxonomy" id="3755"/>
    <lineage>
        <taxon>Eukaryota</taxon>
        <taxon>Viridiplantae</taxon>
        <taxon>Streptophyta</taxon>
        <taxon>Embryophyta</taxon>
        <taxon>Tracheophyta</taxon>
        <taxon>Spermatophyta</taxon>
        <taxon>Magnoliopsida</taxon>
        <taxon>eudicotyledons</taxon>
        <taxon>Gunneridae</taxon>
        <taxon>Pentapetalae</taxon>
        <taxon>rosids</taxon>
        <taxon>fabids</taxon>
        <taxon>Rosales</taxon>
        <taxon>Rosaceae</taxon>
        <taxon>Amygdaloideae</taxon>
        <taxon>Amygdaleae</taxon>
        <taxon>Prunus</taxon>
    </lineage>
</organism>
<evidence type="ECO:0000256" key="2">
    <source>
        <dbReference type="ARBA" id="ARBA00022737"/>
    </source>
</evidence>
<feature type="domain" description="Gnk2-homologous" evidence="4">
    <location>
        <begin position="172"/>
        <end position="279"/>
    </location>
</feature>
<protein>
    <recommendedName>
        <fullName evidence="4">Gnk2-homologous domain-containing protein</fullName>
    </recommendedName>
</protein>